<gene>
    <name evidence="2" type="primary">mobB</name>
    <name evidence="2" type="ORF">CRV04_03615</name>
</gene>
<proteinExistence type="predicted"/>
<dbReference type="InterPro" id="IPR027417">
    <property type="entry name" value="P-loop_NTPase"/>
</dbReference>
<dbReference type="RefSeq" id="WP_128995450.1">
    <property type="nucleotide sequence ID" value="NZ_PDKN01000002.1"/>
</dbReference>
<name>A0A4Q0XW28_9BACT</name>
<protein>
    <submittedName>
        <fullName evidence="2">Molybdopterin-guanine dinucleotide biosynthesis protein B</fullName>
    </submittedName>
</protein>
<evidence type="ECO:0000313" key="2">
    <source>
        <dbReference type="EMBL" id="RXJ60101.1"/>
    </source>
</evidence>
<organism evidence="2 3">
    <name type="scientific">Candidatus Marinarcus aquaticus</name>
    <dbReference type="NCBI Taxonomy" id="2044504"/>
    <lineage>
        <taxon>Bacteria</taxon>
        <taxon>Pseudomonadati</taxon>
        <taxon>Campylobacterota</taxon>
        <taxon>Epsilonproteobacteria</taxon>
        <taxon>Campylobacterales</taxon>
        <taxon>Arcobacteraceae</taxon>
        <taxon>Candidatus Marinarcus</taxon>
    </lineage>
</organism>
<dbReference type="EMBL" id="PDKN01000002">
    <property type="protein sequence ID" value="RXJ60101.1"/>
    <property type="molecule type" value="Genomic_DNA"/>
</dbReference>
<dbReference type="InterPro" id="IPR004435">
    <property type="entry name" value="MobB_dom"/>
</dbReference>
<dbReference type="Gene3D" id="3.40.50.300">
    <property type="entry name" value="P-loop containing nucleotide triphosphate hydrolases"/>
    <property type="match status" value="1"/>
</dbReference>
<dbReference type="Proteomes" id="UP000290657">
    <property type="component" value="Unassembled WGS sequence"/>
</dbReference>
<dbReference type="NCBIfam" id="TIGR00176">
    <property type="entry name" value="mobB"/>
    <property type="match status" value="1"/>
</dbReference>
<comment type="caution">
    <text evidence="2">The sequence shown here is derived from an EMBL/GenBank/DDBJ whole genome shotgun (WGS) entry which is preliminary data.</text>
</comment>
<dbReference type="SUPFAM" id="SSF52540">
    <property type="entry name" value="P-loop containing nucleoside triphosphate hydrolases"/>
    <property type="match status" value="1"/>
</dbReference>
<dbReference type="PANTHER" id="PTHR40072">
    <property type="entry name" value="MOLYBDOPTERIN-GUANINE DINUCLEOTIDE BIOSYNTHESIS ADAPTER PROTEIN-RELATED"/>
    <property type="match status" value="1"/>
</dbReference>
<dbReference type="GO" id="GO:0005525">
    <property type="term" value="F:GTP binding"/>
    <property type="evidence" value="ECO:0007669"/>
    <property type="project" value="InterPro"/>
</dbReference>
<sequence length="172" mass="19359">MNKDVQTTYKQLAVAFSGPSNSGKTTLVVKVSNILQDRGYKVCIVKHDPKDKALFDKEGKDSHKFSQTGANVAVVSPTRTTLFKQSTSTIEELIELFKEFDYLLVEGLKTLPLPRVSVFRNSLDETYFEVTDAIACDESINKEDIPSTITQLDLNNPEEVIEWIENNAKRVK</sequence>
<keyword evidence="3" id="KW-1185">Reference proteome</keyword>
<dbReference type="InterPro" id="IPR052539">
    <property type="entry name" value="MGD_biosynthesis_adapter"/>
</dbReference>
<feature type="domain" description="Molybdopterin-guanine dinucleotide biosynthesis protein B (MobB)" evidence="1">
    <location>
        <begin position="14"/>
        <end position="128"/>
    </location>
</feature>
<reference evidence="2 3" key="1">
    <citation type="submission" date="2017-10" db="EMBL/GenBank/DDBJ databases">
        <title>Genomics of the genus Arcobacter.</title>
        <authorList>
            <person name="Perez-Cataluna A."/>
            <person name="Figueras M.J."/>
        </authorList>
    </citation>
    <scope>NUCLEOTIDE SEQUENCE [LARGE SCALE GENOMIC DNA]</scope>
    <source>
        <strain evidence="2 3">CECT 8987</strain>
    </source>
</reference>
<dbReference type="OrthoDB" id="9786803at2"/>
<dbReference type="Pfam" id="PF03205">
    <property type="entry name" value="MobB"/>
    <property type="match status" value="1"/>
</dbReference>
<dbReference type="GO" id="GO:0006777">
    <property type="term" value="P:Mo-molybdopterin cofactor biosynthetic process"/>
    <property type="evidence" value="ECO:0007669"/>
    <property type="project" value="InterPro"/>
</dbReference>
<evidence type="ECO:0000313" key="3">
    <source>
        <dbReference type="Proteomes" id="UP000290657"/>
    </source>
</evidence>
<dbReference type="AlphaFoldDB" id="A0A4Q0XW28"/>
<dbReference type="CDD" id="cd03116">
    <property type="entry name" value="MobB"/>
    <property type="match status" value="1"/>
</dbReference>
<accession>A0A4Q0XW28</accession>
<evidence type="ECO:0000259" key="1">
    <source>
        <dbReference type="Pfam" id="PF03205"/>
    </source>
</evidence>
<dbReference type="PANTHER" id="PTHR40072:SF1">
    <property type="entry name" value="MOLYBDOPTERIN-GUANINE DINUCLEOTIDE BIOSYNTHESIS ADAPTER PROTEIN"/>
    <property type="match status" value="1"/>
</dbReference>